<organism evidence="2 3">
    <name type="scientific">Rhodanobacter spathiphylli B39</name>
    <dbReference type="NCBI Taxonomy" id="1163407"/>
    <lineage>
        <taxon>Bacteria</taxon>
        <taxon>Pseudomonadati</taxon>
        <taxon>Pseudomonadota</taxon>
        <taxon>Gammaproteobacteria</taxon>
        <taxon>Lysobacterales</taxon>
        <taxon>Rhodanobacteraceae</taxon>
        <taxon>Rhodanobacter</taxon>
    </lineage>
</organism>
<reference evidence="2 3" key="1">
    <citation type="journal article" date="2012" name="J. Bacteriol.">
        <title>Genome sequences for six rhodanobacter strains, isolated from soils and the terrestrial subsurface, with variable denitrification capabilities.</title>
        <authorList>
            <person name="Kostka J.E."/>
            <person name="Green S.J."/>
            <person name="Rishishwar L."/>
            <person name="Prakash O."/>
            <person name="Katz L.S."/>
            <person name="Marino-Ramirez L."/>
            <person name="Jordan I.K."/>
            <person name="Munk C."/>
            <person name="Ivanova N."/>
            <person name="Mikhailova N."/>
            <person name="Watson D.B."/>
            <person name="Brown S.D."/>
            <person name="Palumbo A.V."/>
            <person name="Brooks S.C."/>
        </authorList>
    </citation>
    <scope>NUCLEOTIDE SEQUENCE [LARGE SCALE GENOMIC DNA]</scope>
    <source>
        <strain evidence="2 3">B39</strain>
    </source>
</reference>
<name>I4W2Y4_9GAMM</name>
<dbReference type="SMART" id="SM00972">
    <property type="entry name" value="SCPU"/>
    <property type="match status" value="2"/>
</dbReference>
<dbReference type="Proteomes" id="UP000003226">
    <property type="component" value="Unassembled WGS sequence"/>
</dbReference>
<dbReference type="EMBL" id="AJXT01000012">
    <property type="protein sequence ID" value="EIL93825.1"/>
    <property type="molecule type" value="Genomic_DNA"/>
</dbReference>
<dbReference type="Pfam" id="PF05229">
    <property type="entry name" value="SCPU"/>
    <property type="match status" value="2"/>
</dbReference>
<feature type="domain" description="Spore coat protein U/FanG" evidence="1">
    <location>
        <begin position="43"/>
        <end position="180"/>
    </location>
</feature>
<accession>I4W2Y4</accession>
<protein>
    <recommendedName>
        <fullName evidence="1">Spore coat protein U/FanG domain-containing protein</fullName>
    </recommendedName>
</protein>
<keyword evidence="3" id="KW-1185">Reference proteome</keyword>
<dbReference type="InterPro" id="IPR007893">
    <property type="entry name" value="Spore_coat_U/FanG"/>
</dbReference>
<evidence type="ECO:0000313" key="3">
    <source>
        <dbReference type="Proteomes" id="UP000003226"/>
    </source>
</evidence>
<dbReference type="PANTHER" id="PTHR37089">
    <property type="entry name" value="PROTEIN U-RELATED"/>
    <property type="match status" value="1"/>
</dbReference>
<dbReference type="RefSeq" id="WP_007806691.1">
    <property type="nucleotide sequence ID" value="NZ_AJXT01000012.1"/>
</dbReference>
<dbReference type="InterPro" id="IPR053167">
    <property type="entry name" value="Spore_coat_component"/>
</dbReference>
<dbReference type="PATRIC" id="fig|1163407.3.peg.1377"/>
<dbReference type="STRING" id="1163407.UU7_06863"/>
<gene>
    <name evidence="2" type="ORF">UU7_06863</name>
</gene>
<sequence>MIASENPRGPCWFHPGLAPWLLLLLVSAVLLWPRPARADDVLCQASIPGGISFGTIDPTSATASDSQAQVNYSCTNSTPTNYYITLCLNIGTGPQGLSPGGLRQMAGANGLLVFQLYRDSARSQPWGSIDTPSTPPVSVNFWAFGHANGTPPTTTAGAVTIYARTPGSQANAGDGTFNATFSPADLKITGSASTTPSPGTCSSAGADVSAFSGFLVSATVPPTCTVTADPLDFGQVAGLLSSNVDGTSRVHVQCVNGTAYKIGLDNGLHAIGSTRRMQGPGGYIRYELYRNAARTNRWGDTPGVDTVSRTGNGLVQNRAVNGRVPPQATPSAGDYSDTITVSVTY</sequence>
<evidence type="ECO:0000313" key="2">
    <source>
        <dbReference type="EMBL" id="EIL93825.1"/>
    </source>
</evidence>
<evidence type="ECO:0000259" key="1">
    <source>
        <dbReference type="Pfam" id="PF05229"/>
    </source>
</evidence>
<dbReference type="PANTHER" id="PTHR37089:SF4">
    <property type="entry name" value="EXPORTED PROTEIN"/>
    <property type="match status" value="1"/>
</dbReference>
<dbReference type="eggNOG" id="COG5430">
    <property type="taxonomic scope" value="Bacteria"/>
</dbReference>
<proteinExistence type="predicted"/>
<dbReference type="AlphaFoldDB" id="I4W2Y4"/>
<feature type="domain" description="Spore coat protein U/FanG" evidence="1">
    <location>
        <begin position="213"/>
        <end position="341"/>
    </location>
</feature>
<comment type="caution">
    <text evidence="2">The sequence shown here is derived from an EMBL/GenBank/DDBJ whole genome shotgun (WGS) entry which is preliminary data.</text>
</comment>